<dbReference type="InterPro" id="IPR021314">
    <property type="entry name" value="DUF2911"/>
</dbReference>
<protein>
    <submittedName>
        <fullName evidence="2">DUF2911 domain-containing protein</fullName>
    </submittedName>
</protein>
<gene>
    <name evidence="2" type="ORF">GM920_22955</name>
</gene>
<proteinExistence type="predicted"/>
<organism evidence="2 3">
    <name type="scientific">Pedobacter gandavensis</name>
    <dbReference type="NCBI Taxonomy" id="2679963"/>
    <lineage>
        <taxon>Bacteria</taxon>
        <taxon>Pseudomonadati</taxon>
        <taxon>Bacteroidota</taxon>
        <taxon>Sphingobacteriia</taxon>
        <taxon>Sphingobacteriales</taxon>
        <taxon>Sphingobacteriaceae</taxon>
        <taxon>Pedobacter</taxon>
    </lineage>
</organism>
<comment type="caution">
    <text evidence="2">The sequence shown here is derived from an EMBL/GenBank/DDBJ whole genome shotgun (WGS) entry which is preliminary data.</text>
</comment>
<reference evidence="2 3" key="1">
    <citation type="submission" date="2019-11" db="EMBL/GenBank/DDBJ databases">
        <title>Description of Pedobacter sp. LMG 31462T.</title>
        <authorList>
            <person name="Carlier A."/>
            <person name="Qi S."/>
            <person name="Vandamme P."/>
        </authorList>
    </citation>
    <scope>NUCLEOTIDE SEQUENCE [LARGE SCALE GENOMIC DNA]</scope>
    <source>
        <strain evidence="2 3">LMG 31462</strain>
    </source>
</reference>
<dbReference type="Pfam" id="PF11138">
    <property type="entry name" value="DUF2911"/>
    <property type="match status" value="1"/>
</dbReference>
<feature type="chain" id="PRO_5047405305" evidence="1">
    <location>
        <begin position="23"/>
        <end position="171"/>
    </location>
</feature>
<keyword evidence="3" id="KW-1185">Reference proteome</keyword>
<name>A0ABR6F2K6_9SPHI</name>
<accession>A0ABR6F2K6</accession>
<dbReference type="Proteomes" id="UP000636110">
    <property type="component" value="Unassembled WGS sequence"/>
</dbReference>
<sequence length="171" mass="19009">MKRNTLLALTLFMGFFALNSTAQEKKQKASPPASVKETTSSGVTISIDYSQPSVKGREIGKEIAPYGKVWRTGANEATTFEVSKDVKIEGKSLPAGKYGLYTIPGEKEWTIIFNKTWKQWGTDYAEKDDALRVTVKPEKSSVATEQMTFKIDKSGKVTLLWGDKSVSFRVK</sequence>
<evidence type="ECO:0000313" key="3">
    <source>
        <dbReference type="Proteomes" id="UP000636110"/>
    </source>
</evidence>
<dbReference type="EMBL" id="WNXC01000011">
    <property type="protein sequence ID" value="MBB2151772.1"/>
    <property type="molecule type" value="Genomic_DNA"/>
</dbReference>
<evidence type="ECO:0000313" key="2">
    <source>
        <dbReference type="EMBL" id="MBB2151772.1"/>
    </source>
</evidence>
<evidence type="ECO:0000256" key="1">
    <source>
        <dbReference type="SAM" id="SignalP"/>
    </source>
</evidence>
<feature type="signal peptide" evidence="1">
    <location>
        <begin position="1"/>
        <end position="22"/>
    </location>
</feature>
<keyword evidence="1" id="KW-0732">Signal</keyword>